<feature type="chain" id="PRO_5038340898" evidence="1">
    <location>
        <begin position="25"/>
        <end position="514"/>
    </location>
</feature>
<dbReference type="Proteomes" id="UP000606720">
    <property type="component" value="Unassembled WGS sequence"/>
</dbReference>
<dbReference type="RefSeq" id="WP_186865991.1">
    <property type="nucleotide sequence ID" value="NZ_JACOPH010000001.1"/>
</dbReference>
<feature type="signal peptide" evidence="1">
    <location>
        <begin position="1"/>
        <end position="24"/>
    </location>
</feature>
<dbReference type="PANTHER" id="PTHR43649:SF12">
    <property type="entry name" value="DIACETYLCHITOBIOSE BINDING PROTEIN DASA"/>
    <property type="match status" value="1"/>
</dbReference>
<evidence type="ECO:0000313" key="2">
    <source>
        <dbReference type="EMBL" id="MBC5712973.1"/>
    </source>
</evidence>
<accession>A0A923RRW2</accession>
<dbReference type="InterPro" id="IPR050490">
    <property type="entry name" value="Bact_solute-bd_prot1"/>
</dbReference>
<protein>
    <submittedName>
        <fullName evidence="2">Extracellular solute-binding protein</fullName>
    </submittedName>
</protein>
<dbReference type="PANTHER" id="PTHR43649">
    <property type="entry name" value="ARABINOSE-BINDING PROTEIN-RELATED"/>
    <property type="match status" value="1"/>
</dbReference>
<gene>
    <name evidence="2" type="ORF">H8S17_01910</name>
</gene>
<proteinExistence type="predicted"/>
<dbReference type="EMBL" id="JACOPH010000001">
    <property type="protein sequence ID" value="MBC5712973.1"/>
    <property type="molecule type" value="Genomic_DNA"/>
</dbReference>
<dbReference type="InterPro" id="IPR006059">
    <property type="entry name" value="SBP"/>
</dbReference>
<evidence type="ECO:0000256" key="1">
    <source>
        <dbReference type="SAM" id="SignalP"/>
    </source>
</evidence>
<comment type="caution">
    <text evidence="2">The sequence shown here is derived from an EMBL/GenBank/DDBJ whole genome shotgun (WGS) entry which is preliminary data.</text>
</comment>
<keyword evidence="1" id="KW-0732">Signal</keyword>
<name>A0A923RRW2_9FIRM</name>
<dbReference type="AlphaFoldDB" id="A0A923RRW2"/>
<dbReference type="Pfam" id="PF01547">
    <property type="entry name" value="SBP_bac_1"/>
    <property type="match status" value="1"/>
</dbReference>
<sequence>MTGRKKRCSVLAVMLLLLLLSVQCSRRKQTEQKEEAVTITWYVAKEGYSKEWDPKDNLADAKILKNTGINLEITSGDLTQLDALMATDSLPDLITVEVDAPERTVLENTGMVEPLEPLFAQYAKDVNIPDSMKEWYRNEDGNWYSIASYYYGPERVNNKFGGYLGGVHNNNYVRADLMKELGASYEELLHKDTLLEVLKKAKGLTYQGVKVIPYAGWNTLNMAEQFGMKVEDKEGNFLSMYRQPEWLEALEFGNELYQNGLMPAEEFTESMNQRLKQVQTGKIFFCTGYSNVKDASNYLYSRDHNAYMEFAGHIRGDAGNPPNLKSVSSGGWTATMIRKGAKHMDKIIGFIDYMTSEEGTLLAAPGVGADTYDIVDGIRITKESVAKEFEEDYAKAAAKYYPNLEFFVDWTIVQKYQPKEDRQTFLEQYQDCQVYDSKAVDAAIVIDGNRAMSTMKQQIDEYYARAEVEILTAKSKEECDKKYEDTIRQMDELGLEKLERFEKEQYQQAKKKLP</sequence>
<reference evidence="2" key="1">
    <citation type="submission" date="2020-08" db="EMBL/GenBank/DDBJ databases">
        <title>Genome public.</title>
        <authorList>
            <person name="Liu C."/>
            <person name="Sun Q."/>
        </authorList>
    </citation>
    <scope>NUCLEOTIDE SEQUENCE</scope>
    <source>
        <strain evidence="2">BX1005</strain>
    </source>
</reference>
<keyword evidence="3" id="KW-1185">Reference proteome</keyword>
<evidence type="ECO:0000313" key="3">
    <source>
        <dbReference type="Proteomes" id="UP000606720"/>
    </source>
</evidence>
<dbReference type="Gene3D" id="3.40.190.10">
    <property type="entry name" value="Periplasmic binding protein-like II"/>
    <property type="match status" value="2"/>
</dbReference>
<organism evidence="2 3">
    <name type="scientific">Roseburia zhanii</name>
    <dbReference type="NCBI Taxonomy" id="2763064"/>
    <lineage>
        <taxon>Bacteria</taxon>
        <taxon>Bacillati</taxon>
        <taxon>Bacillota</taxon>
        <taxon>Clostridia</taxon>
        <taxon>Lachnospirales</taxon>
        <taxon>Lachnospiraceae</taxon>
        <taxon>Roseburia</taxon>
    </lineage>
</organism>
<dbReference type="SUPFAM" id="SSF53850">
    <property type="entry name" value="Periplasmic binding protein-like II"/>
    <property type="match status" value="1"/>
</dbReference>